<feature type="modified residue" description="4-aspartylphosphate" evidence="1">
    <location>
        <position position="67"/>
    </location>
</feature>
<dbReference type="InterPro" id="IPR052893">
    <property type="entry name" value="TCS_response_regulator"/>
</dbReference>
<accession>A0A8J8C8B7</accession>
<dbReference type="PANTHER" id="PTHR44520">
    <property type="entry name" value="RESPONSE REGULATOR RCP1-RELATED"/>
    <property type="match status" value="1"/>
</dbReference>
<dbReference type="PANTHER" id="PTHR44520:SF2">
    <property type="entry name" value="RESPONSE REGULATOR RCP1"/>
    <property type="match status" value="1"/>
</dbReference>
<proteinExistence type="predicted"/>
<keyword evidence="1" id="KW-0597">Phosphoprotein</keyword>
<gene>
    <name evidence="3" type="ORF">KTS45_17005</name>
</gene>
<reference evidence="3 4" key="1">
    <citation type="submission" date="2021-06" db="EMBL/GenBank/DDBJ databases">
        <title>New haloarchaea isolates fom saline soil.</title>
        <authorList>
            <person name="Duran-Viseras A."/>
            <person name="Sanchez-Porro C.S."/>
            <person name="Ventosa A."/>
        </authorList>
    </citation>
    <scope>NUCLEOTIDE SEQUENCE [LARGE SCALE GENOMIC DNA]</scope>
    <source>
        <strain evidence="3 4">JCM 183640</strain>
    </source>
</reference>
<dbReference type="Pfam" id="PF00072">
    <property type="entry name" value="Response_reg"/>
    <property type="match status" value="1"/>
</dbReference>
<dbReference type="InterPro" id="IPR001789">
    <property type="entry name" value="Sig_transdc_resp-reg_receiver"/>
</dbReference>
<feature type="domain" description="Response regulatory" evidence="2">
    <location>
        <begin position="6"/>
        <end position="135"/>
    </location>
</feature>
<dbReference type="AlphaFoldDB" id="A0A8J8C8B7"/>
<dbReference type="PROSITE" id="PS50110">
    <property type="entry name" value="RESPONSE_REGULATORY"/>
    <property type="match status" value="1"/>
</dbReference>
<keyword evidence="4" id="KW-1185">Reference proteome</keyword>
<dbReference type="Gene3D" id="3.40.50.2300">
    <property type="match status" value="1"/>
</dbReference>
<dbReference type="SMART" id="SM00448">
    <property type="entry name" value="REC"/>
    <property type="match status" value="1"/>
</dbReference>
<dbReference type="OrthoDB" id="9652at2157"/>
<dbReference type="Proteomes" id="UP000766550">
    <property type="component" value="Unassembled WGS sequence"/>
</dbReference>
<dbReference type="InterPro" id="IPR011006">
    <property type="entry name" value="CheY-like_superfamily"/>
</dbReference>
<evidence type="ECO:0000313" key="4">
    <source>
        <dbReference type="Proteomes" id="UP000766550"/>
    </source>
</evidence>
<dbReference type="GO" id="GO:0000160">
    <property type="term" value="P:phosphorelay signal transduction system"/>
    <property type="evidence" value="ECO:0007669"/>
    <property type="project" value="InterPro"/>
</dbReference>
<organism evidence="3 4">
    <name type="scientific">Haloarcula limicola</name>
    <dbReference type="NCBI Taxonomy" id="1429915"/>
    <lineage>
        <taxon>Archaea</taxon>
        <taxon>Methanobacteriati</taxon>
        <taxon>Methanobacteriota</taxon>
        <taxon>Stenosarchaea group</taxon>
        <taxon>Halobacteria</taxon>
        <taxon>Halobacteriales</taxon>
        <taxon>Haloarculaceae</taxon>
        <taxon>Haloarcula</taxon>
    </lineage>
</organism>
<evidence type="ECO:0000313" key="3">
    <source>
        <dbReference type="EMBL" id="MBV0925903.1"/>
    </source>
</evidence>
<dbReference type="SUPFAM" id="SSF52172">
    <property type="entry name" value="CheY-like"/>
    <property type="match status" value="1"/>
</dbReference>
<evidence type="ECO:0000256" key="1">
    <source>
        <dbReference type="PROSITE-ProRule" id="PRU00169"/>
    </source>
</evidence>
<name>A0A8J8C8B7_9EURY</name>
<comment type="caution">
    <text evidence="3">The sequence shown here is derived from an EMBL/GenBank/DDBJ whole genome shotgun (WGS) entry which is preliminary data.</text>
</comment>
<protein>
    <submittedName>
        <fullName evidence="3">Response regulator</fullName>
    </submittedName>
</protein>
<sequence>MSEESTVLVVEDNAADRRLFEEAAAEVAFPNLEFATTTWEAVEFFPTLSDGSEGSDAAAMPDLLLLDLDIPGEGGMALLEELKASSAPCRRVPILVLSSEDDQETIDRAYDLGANAYLTKPADYEAYVSLVAEIRDFWLDRIERPSYRH</sequence>
<dbReference type="RefSeq" id="WP_162318882.1">
    <property type="nucleotide sequence ID" value="NZ_JAHQXF010000003.1"/>
</dbReference>
<evidence type="ECO:0000259" key="2">
    <source>
        <dbReference type="PROSITE" id="PS50110"/>
    </source>
</evidence>
<dbReference type="EMBL" id="JAHQXF010000003">
    <property type="protein sequence ID" value="MBV0925903.1"/>
    <property type="molecule type" value="Genomic_DNA"/>
</dbReference>